<name>A0AAE1IFY0_9HYPO</name>
<gene>
    <name evidence="4" type="ORF">Triagg1_5998</name>
</gene>
<keyword evidence="5" id="KW-1185">Reference proteome</keyword>
<feature type="domain" description="NmrA-like" evidence="3">
    <location>
        <begin position="4"/>
        <end position="254"/>
    </location>
</feature>
<sequence length="297" mass="32031">MTYKNIVIVGASGSIGKIILEGLIAAGGFNITALSRGDNPATFPPDISVYKSDFSNSDLQSAFKDQDVVISAIGATGFGEQKKLVDAAIGAGVKRFLPSEFSSSSQDSAVLQLLPLFSQKSEMIEYLKTKQSPGFSWTGVATSLLFDWGLRNGFLGYDIANKTATVWDGGDKRFTLTNERDLGIAITSVLKKPEETSNKYLFISSVETTQNEILTALEEATNTKWTINITTTEEQVNDAFQKLTSGDLNGAFALVRATSYSNTPGLKSNYAQDETLSNDLLELKASSVTETVKRVVA</sequence>
<dbReference type="GO" id="GO:0016491">
    <property type="term" value="F:oxidoreductase activity"/>
    <property type="evidence" value="ECO:0007669"/>
    <property type="project" value="UniProtKB-KW"/>
</dbReference>
<dbReference type="RefSeq" id="XP_062755199.1">
    <property type="nucleotide sequence ID" value="XM_062900575.1"/>
</dbReference>
<dbReference type="Gene3D" id="3.90.25.10">
    <property type="entry name" value="UDP-galactose 4-epimerase, domain 1"/>
    <property type="match status" value="1"/>
</dbReference>
<dbReference type="Proteomes" id="UP001273209">
    <property type="component" value="Unassembled WGS sequence"/>
</dbReference>
<proteinExistence type="predicted"/>
<evidence type="ECO:0000313" key="5">
    <source>
        <dbReference type="Proteomes" id="UP001273209"/>
    </source>
</evidence>
<evidence type="ECO:0000256" key="2">
    <source>
        <dbReference type="ARBA" id="ARBA00023002"/>
    </source>
</evidence>
<dbReference type="Pfam" id="PF05368">
    <property type="entry name" value="NmrA"/>
    <property type="match status" value="1"/>
</dbReference>
<comment type="caution">
    <text evidence="4">The sequence shown here is derived from an EMBL/GenBank/DDBJ whole genome shotgun (WGS) entry which is preliminary data.</text>
</comment>
<accession>A0AAE1IFY0</accession>
<evidence type="ECO:0000313" key="4">
    <source>
        <dbReference type="EMBL" id="KAK4071760.1"/>
    </source>
</evidence>
<evidence type="ECO:0000256" key="1">
    <source>
        <dbReference type="ARBA" id="ARBA00022857"/>
    </source>
</evidence>
<dbReference type="EMBL" id="JAWRVG010000022">
    <property type="protein sequence ID" value="KAK4071760.1"/>
    <property type="molecule type" value="Genomic_DNA"/>
</dbReference>
<dbReference type="CDD" id="cd05259">
    <property type="entry name" value="PCBER_SDR_a"/>
    <property type="match status" value="1"/>
</dbReference>
<dbReference type="InterPro" id="IPR036291">
    <property type="entry name" value="NAD(P)-bd_dom_sf"/>
</dbReference>
<dbReference type="GeneID" id="87920477"/>
<dbReference type="AlphaFoldDB" id="A0AAE1IFY0"/>
<organism evidence="4 5">
    <name type="scientific">Trichoderma aggressivum f. europaeum</name>
    <dbReference type="NCBI Taxonomy" id="173218"/>
    <lineage>
        <taxon>Eukaryota</taxon>
        <taxon>Fungi</taxon>
        <taxon>Dikarya</taxon>
        <taxon>Ascomycota</taxon>
        <taxon>Pezizomycotina</taxon>
        <taxon>Sordariomycetes</taxon>
        <taxon>Hypocreomycetidae</taxon>
        <taxon>Hypocreales</taxon>
        <taxon>Hypocreaceae</taxon>
        <taxon>Trichoderma</taxon>
    </lineage>
</organism>
<dbReference type="SUPFAM" id="SSF51735">
    <property type="entry name" value="NAD(P)-binding Rossmann-fold domains"/>
    <property type="match status" value="1"/>
</dbReference>
<keyword evidence="2" id="KW-0560">Oxidoreductase</keyword>
<dbReference type="InterPro" id="IPR051609">
    <property type="entry name" value="NmrA/Isoflavone_reductase-like"/>
</dbReference>
<reference evidence="4" key="1">
    <citation type="submission" date="2023-11" db="EMBL/GenBank/DDBJ databases">
        <title>The genome sequences of three competitors of mushroom-forming fungi.</title>
        <authorList>
            <person name="Beijen E."/>
            <person name="Ohm R.A."/>
        </authorList>
    </citation>
    <scope>NUCLEOTIDE SEQUENCE</scope>
    <source>
        <strain evidence="4">CBS 100526</strain>
    </source>
</reference>
<dbReference type="PANTHER" id="PTHR47706:SF9">
    <property type="entry name" value="NMRA-LIKE DOMAIN-CONTAINING PROTEIN-RELATED"/>
    <property type="match status" value="1"/>
</dbReference>
<dbReference type="PANTHER" id="PTHR47706">
    <property type="entry name" value="NMRA-LIKE FAMILY PROTEIN"/>
    <property type="match status" value="1"/>
</dbReference>
<evidence type="ECO:0000259" key="3">
    <source>
        <dbReference type="Pfam" id="PF05368"/>
    </source>
</evidence>
<dbReference type="InterPro" id="IPR008030">
    <property type="entry name" value="NmrA-like"/>
</dbReference>
<dbReference type="InterPro" id="IPR045312">
    <property type="entry name" value="PCBER-like"/>
</dbReference>
<protein>
    <recommendedName>
        <fullName evidence="3">NmrA-like domain-containing protein</fullName>
    </recommendedName>
</protein>
<dbReference type="Gene3D" id="3.40.50.720">
    <property type="entry name" value="NAD(P)-binding Rossmann-like Domain"/>
    <property type="match status" value="1"/>
</dbReference>
<keyword evidence="1" id="KW-0521">NADP</keyword>